<evidence type="ECO:0000313" key="4">
    <source>
        <dbReference type="EMBL" id="SFV32286.1"/>
    </source>
</evidence>
<dbReference type="InterPro" id="IPR000757">
    <property type="entry name" value="Beta-glucanase-like"/>
</dbReference>
<gene>
    <name evidence="4" type="ORF">SAMN05660895_1295</name>
</gene>
<evidence type="ECO:0000256" key="2">
    <source>
        <dbReference type="SAM" id="SignalP"/>
    </source>
</evidence>
<dbReference type="AlphaFoldDB" id="A0A1I7NCL3"/>
<dbReference type="Pfam" id="PF00722">
    <property type="entry name" value="Glyco_hydro_16"/>
    <property type="match status" value="1"/>
</dbReference>
<dbReference type="CDD" id="cd08023">
    <property type="entry name" value="GH16_laminarinase_like"/>
    <property type="match status" value="1"/>
</dbReference>
<dbReference type="PANTHER" id="PTHR10963:SF55">
    <property type="entry name" value="GLYCOSIDE HYDROLASE FAMILY 16 PROTEIN"/>
    <property type="match status" value="1"/>
</dbReference>
<dbReference type="GO" id="GO:0004553">
    <property type="term" value="F:hydrolase activity, hydrolyzing O-glycosyl compounds"/>
    <property type="evidence" value="ECO:0007669"/>
    <property type="project" value="InterPro"/>
</dbReference>
<feature type="domain" description="GH16" evidence="3">
    <location>
        <begin position="47"/>
        <end position="283"/>
    </location>
</feature>
<dbReference type="EMBL" id="FPCJ01000001">
    <property type="protein sequence ID" value="SFV32286.1"/>
    <property type="molecule type" value="Genomic_DNA"/>
</dbReference>
<keyword evidence="2" id="KW-0732">Signal</keyword>
<dbReference type="InterPro" id="IPR050546">
    <property type="entry name" value="Glycosyl_Hydrlase_16"/>
</dbReference>
<evidence type="ECO:0000313" key="5">
    <source>
        <dbReference type="Proteomes" id="UP000199537"/>
    </source>
</evidence>
<protein>
    <submittedName>
        <fullName evidence="4">Beta-glucanase, GH16 family</fullName>
    </submittedName>
</protein>
<organism evidence="4 5">
    <name type="scientific">Thermoflavifilum thermophilum</name>
    <dbReference type="NCBI Taxonomy" id="1393122"/>
    <lineage>
        <taxon>Bacteria</taxon>
        <taxon>Pseudomonadati</taxon>
        <taxon>Bacteroidota</taxon>
        <taxon>Chitinophagia</taxon>
        <taxon>Chitinophagales</taxon>
        <taxon>Chitinophagaceae</taxon>
        <taxon>Thermoflavifilum</taxon>
    </lineage>
</organism>
<reference evidence="5" key="1">
    <citation type="submission" date="2016-10" db="EMBL/GenBank/DDBJ databases">
        <authorList>
            <person name="Varghese N."/>
            <person name="Submissions S."/>
        </authorList>
    </citation>
    <scope>NUCLEOTIDE SEQUENCE [LARGE SCALE GENOMIC DNA]</scope>
    <source>
        <strain evidence="5">DSM 14807</strain>
    </source>
</reference>
<sequence>MICFLLNLAMMWMSGKTFLLFPLPAHLCSNTILQDTGHMHWQLVWHDEFDDSGLPDSTKWNYEQGYLRNHEKQYYTKARPENARVENGMLIIEARNDSAFIDGAVRPITSASLITHGKASWTYGRIEVRAKLPRGRGTWPAIWMLGDDIHQVGWPACGEIDIMEHVGFDPGKIHGSIHTGAYNWPQNTQKTAIIDVPDCMDAFHVYAIEWTPEYIDFYVDSIRYLHFANEHKTFAEWPFDKPCYLILNIAIGGDWGGQHGIDPNIFPARMEVDYVRVYQKKSDE</sequence>
<dbReference type="PROSITE" id="PS51762">
    <property type="entry name" value="GH16_2"/>
    <property type="match status" value="1"/>
</dbReference>
<dbReference type="SUPFAM" id="SSF49899">
    <property type="entry name" value="Concanavalin A-like lectins/glucanases"/>
    <property type="match status" value="1"/>
</dbReference>
<dbReference type="InterPro" id="IPR013320">
    <property type="entry name" value="ConA-like_dom_sf"/>
</dbReference>
<dbReference type="GO" id="GO:0005975">
    <property type="term" value="P:carbohydrate metabolic process"/>
    <property type="evidence" value="ECO:0007669"/>
    <property type="project" value="InterPro"/>
</dbReference>
<dbReference type="Proteomes" id="UP000199537">
    <property type="component" value="Unassembled WGS sequence"/>
</dbReference>
<accession>A0A1I7NCL3</accession>
<keyword evidence="5" id="KW-1185">Reference proteome</keyword>
<dbReference type="Gene3D" id="2.60.120.200">
    <property type="match status" value="1"/>
</dbReference>
<evidence type="ECO:0000256" key="1">
    <source>
        <dbReference type="ARBA" id="ARBA00006865"/>
    </source>
</evidence>
<name>A0A1I7NCL3_9BACT</name>
<dbReference type="RefSeq" id="WP_222842581.1">
    <property type="nucleotide sequence ID" value="NZ_FPCJ01000001.1"/>
</dbReference>
<proteinExistence type="inferred from homology"/>
<feature type="signal peptide" evidence="2">
    <location>
        <begin position="1"/>
        <end position="27"/>
    </location>
</feature>
<comment type="similarity">
    <text evidence="1">Belongs to the glycosyl hydrolase 16 family.</text>
</comment>
<dbReference type="PANTHER" id="PTHR10963">
    <property type="entry name" value="GLYCOSYL HYDROLASE-RELATED"/>
    <property type="match status" value="1"/>
</dbReference>
<dbReference type="STRING" id="1393122.SAMN05660895_1295"/>
<evidence type="ECO:0000259" key="3">
    <source>
        <dbReference type="PROSITE" id="PS51762"/>
    </source>
</evidence>
<feature type="chain" id="PRO_5011567869" evidence="2">
    <location>
        <begin position="28"/>
        <end position="284"/>
    </location>
</feature>